<dbReference type="EMBL" id="JAPKHW010000036">
    <property type="protein sequence ID" value="MCX4150036.1"/>
    <property type="molecule type" value="Genomic_DNA"/>
</dbReference>
<evidence type="ECO:0000313" key="2">
    <source>
        <dbReference type="EMBL" id="MDQ6411854.1"/>
    </source>
</evidence>
<dbReference type="EMBL" id="JAMXWF010000036">
    <property type="protein sequence ID" value="MDQ6411854.1"/>
    <property type="molecule type" value="Genomic_DNA"/>
</dbReference>
<dbReference type="AlphaFoldDB" id="A0AAP5BKW1"/>
<gene>
    <name evidence="2" type="ORF">NIE36_32395</name>
    <name evidence="1" type="ORF">OSB80_32460</name>
</gene>
<evidence type="ECO:0000313" key="4">
    <source>
        <dbReference type="Proteomes" id="UP001242288"/>
    </source>
</evidence>
<reference evidence="2" key="1">
    <citation type="submission" date="2022-06" db="EMBL/GenBank/DDBJ databases">
        <title>PHB producers.</title>
        <authorList>
            <person name="Besaury L."/>
        </authorList>
    </citation>
    <scope>NUCLEOTIDE SEQUENCE</scope>
    <source>
        <strain evidence="2 3">SEWS6</strain>
    </source>
</reference>
<dbReference type="Proteomes" id="UP001209412">
    <property type="component" value="Unassembled WGS sequence"/>
</dbReference>
<name>A0AAP5BKW1_9BURK</name>
<dbReference type="RefSeq" id="WP_266240835.1">
    <property type="nucleotide sequence ID" value="NZ_JAMXWF010000036.1"/>
</dbReference>
<sequence length="159" mass="16735">MNNLVTHSQPPGNPFVALGAALLAKLESEQPDFAQLHGPASPAGRPDRTFCHDLADRWAGAHPGDVVLRGWLLDAQGDPATHAPYRFVAHSVVLTARGEMVDVTLPDSERSRRFLAHPYDVCGFFGILVSPPLASVLEVFVAPPAISIGAGGTPSGDAP</sequence>
<protein>
    <submittedName>
        <fullName evidence="2">Uncharacterized protein</fullName>
    </submittedName>
</protein>
<comment type="caution">
    <text evidence="2">The sequence shown here is derived from an EMBL/GenBank/DDBJ whole genome shotgun (WGS) entry which is preliminary data.</text>
</comment>
<evidence type="ECO:0000313" key="3">
    <source>
        <dbReference type="Proteomes" id="UP001209412"/>
    </source>
</evidence>
<dbReference type="Proteomes" id="UP001242288">
    <property type="component" value="Unassembled WGS sequence"/>
</dbReference>
<proteinExistence type="predicted"/>
<keyword evidence="3" id="KW-1185">Reference proteome</keyword>
<organism evidence="2 4">
    <name type="scientific">Paraburkholderia madseniana</name>
    <dbReference type="NCBI Taxonomy" id="2599607"/>
    <lineage>
        <taxon>Bacteria</taxon>
        <taxon>Pseudomonadati</taxon>
        <taxon>Pseudomonadota</taxon>
        <taxon>Betaproteobacteria</taxon>
        <taxon>Burkholderiales</taxon>
        <taxon>Burkholderiaceae</taxon>
        <taxon>Paraburkholderia</taxon>
    </lineage>
</organism>
<evidence type="ECO:0000313" key="1">
    <source>
        <dbReference type="EMBL" id="MCX4150036.1"/>
    </source>
</evidence>
<accession>A0AAP5BKW1</accession>